<feature type="compositionally biased region" description="Basic and acidic residues" evidence="2">
    <location>
        <begin position="324"/>
        <end position="334"/>
    </location>
</feature>
<comment type="caution">
    <text evidence="4">The sequence shown here is derived from an EMBL/GenBank/DDBJ whole genome shotgun (WGS) entry which is preliminary data.</text>
</comment>
<evidence type="ECO:0000256" key="1">
    <source>
        <dbReference type="ARBA" id="ARBA00006336"/>
    </source>
</evidence>
<name>A0A0G2EZ52_PHACM</name>
<dbReference type="Proteomes" id="UP000053317">
    <property type="component" value="Unassembled WGS sequence"/>
</dbReference>
<dbReference type="PROSITE" id="PS51471">
    <property type="entry name" value="FE2OG_OXY"/>
    <property type="match status" value="1"/>
</dbReference>
<dbReference type="Gene3D" id="3.40.50.850">
    <property type="entry name" value="Isochorismatase-like"/>
    <property type="match status" value="1"/>
</dbReference>
<dbReference type="Pfam" id="PF13532">
    <property type="entry name" value="2OG-FeII_Oxy_2"/>
    <property type="match status" value="1"/>
</dbReference>
<dbReference type="EMBL" id="LCWF01000025">
    <property type="protein sequence ID" value="KKY27331.1"/>
    <property type="molecule type" value="Genomic_DNA"/>
</dbReference>
<feature type="domain" description="Fe2OG dioxygenase" evidence="3">
    <location>
        <begin position="546"/>
        <end position="688"/>
    </location>
</feature>
<feature type="compositionally biased region" description="Basic and acidic residues" evidence="2">
    <location>
        <begin position="347"/>
        <end position="361"/>
    </location>
</feature>
<reference evidence="4 5" key="1">
    <citation type="submission" date="2015-05" db="EMBL/GenBank/DDBJ databases">
        <title>Distinctive expansion of gene families associated with plant cell wall degradation and secondary metabolism in the genomes of grapevine trunk pathogens.</title>
        <authorList>
            <person name="Lawrence D.P."/>
            <person name="Travadon R."/>
            <person name="Rolshausen P.E."/>
            <person name="Baumgartner K."/>
        </authorList>
    </citation>
    <scope>NUCLEOTIDE SEQUENCE [LARGE SCALE GENOMIC DNA]</scope>
    <source>
        <strain evidence="4">UCRPC4</strain>
    </source>
</reference>
<dbReference type="GO" id="GO:0006307">
    <property type="term" value="P:DNA alkylation repair"/>
    <property type="evidence" value="ECO:0007669"/>
    <property type="project" value="InterPro"/>
</dbReference>
<dbReference type="Gene3D" id="2.60.120.590">
    <property type="entry name" value="Alpha-ketoglutarate-dependent dioxygenase AlkB-like"/>
    <property type="match status" value="1"/>
</dbReference>
<dbReference type="SUPFAM" id="SSF51197">
    <property type="entry name" value="Clavaminate synthase-like"/>
    <property type="match status" value="1"/>
</dbReference>
<reference evidence="4 5" key="2">
    <citation type="submission" date="2015-05" db="EMBL/GenBank/DDBJ databases">
        <authorList>
            <person name="Morales-Cruz A."/>
            <person name="Amrine K.C."/>
            <person name="Cantu D."/>
        </authorList>
    </citation>
    <scope>NUCLEOTIDE SEQUENCE [LARGE SCALE GENOMIC DNA]</scope>
    <source>
        <strain evidence="4">UCRPC4</strain>
    </source>
</reference>
<dbReference type="PANTHER" id="PTHR31212:SF5">
    <property type="entry name" value="ISOCHORISMATASE FAMILY PROTEIN FAMILY (AFU_ORTHOLOGUE AFUA_3G14500)"/>
    <property type="match status" value="1"/>
</dbReference>
<dbReference type="AlphaFoldDB" id="A0A0G2EZ52"/>
<dbReference type="CDD" id="cd00431">
    <property type="entry name" value="cysteine_hydrolases"/>
    <property type="match status" value="1"/>
</dbReference>
<proteinExistence type="inferred from homology"/>
<keyword evidence="5" id="KW-1185">Reference proteome</keyword>
<accession>A0A0G2EZ52</accession>
<dbReference type="Pfam" id="PF00857">
    <property type="entry name" value="Isochorismatase"/>
    <property type="match status" value="1"/>
</dbReference>
<protein>
    <submittedName>
        <fullName evidence="4">Putative isochorismatase family protein family</fullName>
    </submittedName>
</protein>
<feature type="compositionally biased region" description="Basic and acidic residues" evidence="2">
    <location>
        <begin position="415"/>
        <end position="427"/>
    </location>
</feature>
<feature type="compositionally biased region" description="Polar residues" evidence="2">
    <location>
        <begin position="362"/>
        <end position="374"/>
    </location>
</feature>
<dbReference type="InterPro" id="IPR036380">
    <property type="entry name" value="Isochorismatase-like_sf"/>
</dbReference>
<feature type="compositionally biased region" description="Polar residues" evidence="2">
    <location>
        <begin position="433"/>
        <end position="453"/>
    </location>
</feature>
<dbReference type="OrthoDB" id="445341at2759"/>
<dbReference type="InterPro" id="IPR032854">
    <property type="entry name" value="ALKBH3"/>
</dbReference>
<dbReference type="GO" id="GO:0051213">
    <property type="term" value="F:dioxygenase activity"/>
    <property type="evidence" value="ECO:0007669"/>
    <property type="project" value="InterPro"/>
</dbReference>
<comment type="similarity">
    <text evidence="1">Belongs to the isochorismatase family.</text>
</comment>
<feature type="region of interest" description="Disordered" evidence="2">
    <location>
        <begin position="302"/>
        <end position="453"/>
    </location>
</feature>
<sequence>MIFEPDFEPPQVQTRKALLALDLQNDFLSKDAKIAVDDADLVLARIAGLAAAFRKEGDVVWVNTEYQGHRETISSDTGSYTVLIPRFLPRFDDETDEEESAVPSPTTIPNYSEADREAFLADFGDTSIQRCCLPDTHGSEMPEAIKSAIDQRRDLVITKSDYSAFAGGSLLMTLRTNLVTELFLCGSLSHISVYATAIDAIRHGFSLTIVEDCVSHGNVLCHDEALRQMSDLMGAEMLTSSEIITMPNQDSVEAQEPVRDDHFLVQNPVAKGSSDSLTFRPRIEDWVKDVIHDVPESRSAFADIVREPSRKSSKSSKSTSPKLSKAESRDDLHLRRTVSHPSPSMKRTADDVRKKKGERQSTIDVSDLSSTSSEIPPRQIDARPTRRRRHTVNKEDEEDRLMYNNDGQEELAQSRPRDPNKKGKESSPPHPSQPNTTLGDPSVNPQRSPSFSAETYGEGDCYVLHDLLGKSALDGLFEKLRKEVQWQKMYHRSGEVPRLVAVQGQVQDDGTIPIYRHPADESPPLRPFSPTVDIIREHVQRSVGIHFNHVLIQLYRNGEDNISEHSDKTLDIERDTNIVNYSVGAQRTMILRTKKAYAKSPSHVKGTKDHSQSTSRFTDKDSTNEASSNSRTIQRITLPNDSLFVLGQTTNSSWLHSIRADKRRTEEKTSEELAFGGERISLTFRCIATFINSRKNLIWGQGATSKIAEAPSTIISNDANENEKLIVAFGQENHQAGDFDWEKTYGNGFDVVNFTTTKADEQIENKCGPNISSRHVHSESPIQASSKPRSTEFVSIFNLCIDAVANSRIKLVLTETTTPFMVSAPMGTRLQPEVLTRPRNDDGNEHISKEDTLIRLVGYENIVSHFQPTSSKTCSMDPRTESILKSWQESKFSFDPRTEFPDAIFKIIHLIHEREQHPTHSPSCSTTTSFVSSFDRDLFCLLHDITLRLGTGLQGLASLNPSLKQFYETLASNELFKKALGPDIRRVIN</sequence>
<organism evidence="4 5">
    <name type="scientific">Phaeomoniella chlamydospora</name>
    <name type="common">Phaeoacremonium chlamydosporum</name>
    <dbReference type="NCBI Taxonomy" id="158046"/>
    <lineage>
        <taxon>Eukaryota</taxon>
        <taxon>Fungi</taxon>
        <taxon>Dikarya</taxon>
        <taxon>Ascomycota</taxon>
        <taxon>Pezizomycotina</taxon>
        <taxon>Eurotiomycetes</taxon>
        <taxon>Chaetothyriomycetidae</taxon>
        <taxon>Phaeomoniellales</taxon>
        <taxon>Phaeomoniellaceae</taxon>
        <taxon>Phaeomoniella</taxon>
    </lineage>
</organism>
<dbReference type="InterPro" id="IPR005123">
    <property type="entry name" value="Oxoglu/Fe-dep_dioxygenase_dom"/>
</dbReference>
<dbReference type="InterPro" id="IPR027450">
    <property type="entry name" value="AlkB-like"/>
</dbReference>
<feature type="region of interest" description="Disordered" evidence="2">
    <location>
        <begin position="595"/>
        <end position="632"/>
    </location>
</feature>
<dbReference type="InterPro" id="IPR000868">
    <property type="entry name" value="Isochorismatase-like_dom"/>
</dbReference>
<evidence type="ECO:0000259" key="3">
    <source>
        <dbReference type="PROSITE" id="PS51471"/>
    </source>
</evidence>
<dbReference type="InterPro" id="IPR037151">
    <property type="entry name" value="AlkB-like_sf"/>
</dbReference>
<dbReference type="SUPFAM" id="SSF52499">
    <property type="entry name" value="Isochorismatase-like hydrolases"/>
    <property type="match status" value="1"/>
</dbReference>
<evidence type="ECO:0000256" key="2">
    <source>
        <dbReference type="SAM" id="MobiDB-lite"/>
    </source>
</evidence>
<dbReference type="PANTHER" id="PTHR31212">
    <property type="entry name" value="ALPHA-KETOGLUTARATE-DEPENDENT DIOXYGENASE ALKB HOMOLOG 3"/>
    <property type="match status" value="1"/>
</dbReference>
<evidence type="ECO:0000313" key="4">
    <source>
        <dbReference type="EMBL" id="KKY27331.1"/>
    </source>
</evidence>
<feature type="compositionally biased region" description="Basic and acidic residues" evidence="2">
    <location>
        <begin position="606"/>
        <end position="623"/>
    </location>
</feature>
<evidence type="ECO:0000313" key="5">
    <source>
        <dbReference type="Proteomes" id="UP000053317"/>
    </source>
</evidence>
<gene>
    <name evidence="4" type="ORF">UCRPC4_g01131</name>
</gene>